<feature type="transmembrane region" description="Helical" evidence="7">
    <location>
        <begin position="278"/>
        <end position="311"/>
    </location>
</feature>
<keyword evidence="5 7" id="KW-0472">Membrane</keyword>
<dbReference type="GeneID" id="10667832"/>
<feature type="transmembrane region" description="Helical" evidence="7">
    <location>
        <begin position="20"/>
        <end position="42"/>
    </location>
</feature>
<feature type="transmembrane region" description="Helical" evidence="7">
    <location>
        <begin position="326"/>
        <end position="348"/>
    </location>
</feature>
<dbReference type="KEGG" id="mew:MSWAN_0348"/>
<evidence type="ECO:0000256" key="3">
    <source>
        <dbReference type="ARBA" id="ARBA00022692"/>
    </source>
</evidence>
<dbReference type="PANTHER" id="PTHR30572:SF4">
    <property type="entry name" value="ABC TRANSPORTER PERMEASE YTRF"/>
    <property type="match status" value="1"/>
</dbReference>
<dbReference type="AlphaFoldDB" id="F6D328"/>
<keyword evidence="11" id="KW-1185">Reference proteome</keyword>
<keyword evidence="2" id="KW-1003">Cell membrane</keyword>
<name>F6D328_METPW</name>
<dbReference type="eggNOG" id="arCOG02312">
    <property type="taxonomic scope" value="Archaea"/>
</dbReference>
<dbReference type="GO" id="GO:0005886">
    <property type="term" value="C:plasma membrane"/>
    <property type="evidence" value="ECO:0007669"/>
    <property type="project" value="UniProtKB-SubCell"/>
</dbReference>
<evidence type="ECO:0000259" key="8">
    <source>
        <dbReference type="Pfam" id="PF02687"/>
    </source>
</evidence>
<evidence type="ECO:0000256" key="5">
    <source>
        <dbReference type="ARBA" id="ARBA00023136"/>
    </source>
</evidence>
<organism evidence="10 11">
    <name type="scientific">Methanobacterium paludis (strain DSM 25820 / JCM 18151 / SWAN1)</name>
    <dbReference type="NCBI Taxonomy" id="868131"/>
    <lineage>
        <taxon>Archaea</taxon>
        <taxon>Methanobacteriati</taxon>
        <taxon>Methanobacteriota</taxon>
        <taxon>Methanomada group</taxon>
        <taxon>Methanobacteria</taxon>
        <taxon>Methanobacteriales</taxon>
        <taxon>Methanobacteriaceae</taxon>
        <taxon>Methanobacterium</taxon>
    </lineage>
</organism>
<dbReference type="GO" id="GO:0022857">
    <property type="term" value="F:transmembrane transporter activity"/>
    <property type="evidence" value="ECO:0007669"/>
    <property type="project" value="TreeGrafter"/>
</dbReference>
<dbReference type="InterPro" id="IPR050250">
    <property type="entry name" value="Macrolide_Exporter_MacB"/>
</dbReference>
<evidence type="ECO:0000256" key="2">
    <source>
        <dbReference type="ARBA" id="ARBA00022475"/>
    </source>
</evidence>
<dbReference type="RefSeq" id="WP_013824893.1">
    <property type="nucleotide sequence ID" value="NC_015574.1"/>
</dbReference>
<evidence type="ECO:0000259" key="9">
    <source>
        <dbReference type="Pfam" id="PF12704"/>
    </source>
</evidence>
<evidence type="ECO:0000256" key="7">
    <source>
        <dbReference type="SAM" id="Phobius"/>
    </source>
</evidence>
<comment type="similarity">
    <text evidence="6">Belongs to the ABC-4 integral membrane protein family.</text>
</comment>
<evidence type="ECO:0000256" key="4">
    <source>
        <dbReference type="ARBA" id="ARBA00022989"/>
    </source>
</evidence>
<dbReference type="EMBL" id="CP002772">
    <property type="protein sequence ID" value="AEG17391.1"/>
    <property type="molecule type" value="Genomic_DNA"/>
</dbReference>
<dbReference type="InterPro" id="IPR025857">
    <property type="entry name" value="MacB_PCD"/>
</dbReference>
<feature type="domain" description="ABC3 transporter permease C-terminal" evidence="8">
    <location>
        <begin position="236"/>
        <end position="357"/>
    </location>
</feature>
<keyword evidence="3 7" id="KW-0812">Transmembrane</keyword>
<proteinExistence type="inferred from homology"/>
<sequence>MSIYTLSLKNFKRRKLRSALTMLGVMIGVIALVVLVGIGTGLTSFTEATFTNFYGDITIMNSTGGSDALASSSDSYLSANAVSKIENNSQLYDIQKQTQFNSQINNMSVTVVGLGDWNQIKIANGTQGVVISQSLVDAFNYKIGSNITIEDHKFTVTGITNSGGGAQEGFVVLNVADALPLNDNQVSLITANTKSDPNTVSKEIEGNINGTSALTKSDLTKEVDDAINGILLFVSAIASIALLVGMISIINIMLVNVTERTREIGVLKAIGFTNREILGSILAEAGFLGLIASTLGVIIAAILLEIVLIVLAPQFNINGISLAQMLPLWLVVGVVGGATILSVLAGLYPAWRASRLNVVEALRYE</sequence>
<gene>
    <name evidence="10" type="ordered locus">MSWAN_0348</name>
</gene>
<dbReference type="Pfam" id="PF12704">
    <property type="entry name" value="MacB_PCD"/>
    <property type="match status" value="1"/>
</dbReference>
<dbReference type="STRING" id="868131.MSWAN_0348"/>
<protein>
    <recommendedName>
        <fullName evidence="12">ABC3 transporter permease protein domain-containing protein</fullName>
    </recommendedName>
</protein>
<dbReference type="PANTHER" id="PTHR30572">
    <property type="entry name" value="MEMBRANE COMPONENT OF TRANSPORTER-RELATED"/>
    <property type="match status" value="1"/>
</dbReference>
<evidence type="ECO:0000313" key="11">
    <source>
        <dbReference type="Proteomes" id="UP000009231"/>
    </source>
</evidence>
<evidence type="ECO:0008006" key="12">
    <source>
        <dbReference type="Google" id="ProtNLM"/>
    </source>
</evidence>
<dbReference type="Pfam" id="PF02687">
    <property type="entry name" value="FtsX"/>
    <property type="match status" value="1"/>
</dbReference>
<dbReference type="HOGENOM" id="CLU_000604_8_0_2"/>
<dbReference type="Proteomes" id="UP000009231">
    <property type="component" value="Chromosome"/>
</dbReference>
<evidence type="ECO:0000256" key="6">
    <source>
        <dbReference type="ARBA" id="ARBA00038076"/>
    </source>
</evidence>
<feature type="transmembrane region" description="Helical" evidence="7">
    <location>
        <begin position="230"/>
        <end position="257"/>
    </location>
</feature>
<reference evidence="10 11" key="1">
    <citation type="journal article" date="2014" name="Int. J. Syst. Evol. Microbiol.">
        <title>Methanobacterium paludis sp. nov. and a novel strain of Methanobacterium lacus isolated from northern peatlands.</title>
        <authorList>
            <person name="Cadillo-Quiroz H."/>
            <person name="Brauer S.L."/>
            <person name="Goodson N."/>
            <person name="Yavitt J.B."/>
            <person name="Zinder S.H."/>
        </authorList>
    </citation>
    <scope>NUCLEOTIDE SEQUENCE [LARGE SCALE GENOMIC DNA]</scope>
    <source>
        <strain evidence="11">DSM 25820 / JCM 18151 / SWAN1</strain>
    </source>
</reference>
<accession>F6D328</accession>
<dbReference type="InterPro" id="IPR003838">
    <property type="entry name" value="ABC3_permease_C"/>
</dbReference>
<feature type="domain" description="MacB-like periplasmic core" evidence="9">
    <location>
        <begin position="18"/>
        <end position="205"/>
    </location>
</feature>
<comment type="subcellular location">
    <subcellularLocation>
        <location evidence="1">Cell membrane</location>
        <topology evidence="1">Multi-pass membrane protein</topology>
    </subcellularLocation>
</comment>
<evidence type="ECO:0000313" key="10">
    <source>
        <dbReference type="EMBL" id="AEG17391.1"/>
    </source>
</evidence>
<evidence type="ECO:0000256" key="1">
    <source>
        <dbReference type="ARBA" id="ARBA00004651"/>
    </source>
</evidence>
<keyword evidence="4 7" id="KW-1133">Transmembrane helix</keyword>